<evidence type="ECO:0000256" key="2">
    <source>
        <dbReference type="ARBA" id="ARBA00023012"/>
    </source>
</evidence>
<dbReference type="PROSITE" id="PS51755">
    <property type="entry name" value="OMPR_PHOB"/>
    <property type="match status" value="1"/>
</dbReference>
<feature type="domain" description="Response regulatory" evidence="8">
    <location>
        <begin position="2"/>
        <end position="116"/>
    </location>
</feature>
<dbReference type="InterPro" id="IPR001867">
    <property type="entry name" value="OmpR/PhoB-type_DNA-bd"/>
</dbReference>
<evidence type="ECO:0000259" key="8">
    <source>
        <dbReference type="PROSITE" id="PS50110"/>
    </source>
</evidence>
<dbReference type="KEGG" id="whr:OG579_02870"/>
<dbReference type="PANTHER" id="PTHR48111">
    <property type="entry name" value="REGULATOR OF RPOS"/>
    <property type="match status" value="1"/>
</dbReference>
<dbReference type="PROSITE" id="PS50110">
    <property type="entry name" value="RESPONSE_REGULATORY"/>
    <property type="match status" value="1"/>
</dbReference>
<evidence type="ECO:0000256" key="3">
    <source>
        <dbReference type="ARBA" id="ARBA00023015"/>
    </source>
</evidence>
<evidence type="ECO:0000256" key="1">
    <source>
        <dbReference type="ARBA" id="ARBA00022553"/>
    </source>
</evidence>
<keyword evidence="11" id="KW-1185">Reference proteome</keyword>
<dbReference type="Proteomes" id="UP001432128">
    <property type="component" value="Chromosome"/>
</dbReference>
<dbReference type="SUPFAM" id="SSF52172">
    <property type="entry name" value="CheY-like"/>
    <property type="match status" value="1"/>
</dbReference>
<dbReference type="GO" id="GO:0032993">
    <property type="term" value="C:protein-DNA complex"/>
    <property type="evidence" value="ECO:0007669"/>
    <property type="project" value="TreeGrafter"/>
</dbReference>
<evidence type="ECO:0000256" key="4">
    <source>
        <dbReference type="ARBA" id="ARBA00023125"/>
    </source>
</evidence>
<dbReference type="FunFam" id="1.10.10.10:FF:000005">
    <property type="entry name" value="Two-component system response regulator"/>
    <property type="match status" value="1"/>
</dbReference>
<dbReference type="SMART" id="SM00448">
    <property type="entry name" value="REC"/>
    <property type="match status" value="1"/>
</dbReference>
<reference evidence="10 11" key="1">
    <citation type="submission" date="2022-10" db="EMBL/GenBank/DDBJ databases">
        <title>The complete genomes of actinobacterial strains from the NBC collection.</title>
        <authorList>
            <person name="Joergensen T.S."/>
            <person name="Alvarez Arevalo M."/>
            <person name="Sterndorff E.B."/>
            <person name="Faurdal D."/>
            <person name="Vuksanovic O."/>
            <person name="Mourched A.-S."/>
            <person name="Charusanti P."/>
            <person name="Shaw S."/>
            <person name="Blin K."/>
            <person name="Weber T."/>
        </authorList>
    </citation>
    <scope>NUCLEOTIDE SEQUENCE [LARGE SCALE GENOMIC DNA]</scope>
    <source>
        <strain evidence="10 11">NBC_00319</strain>
    </source>
</reference>
<dbReference type="GO" id="GO:0006355">
    <property type="term" value="P:regulation of DNA-templated transcription"/>
    <property type="evidence" value="ECO:0007669"/>
    <property type="project" value="InterPro"/>
</dbReference>
<dbReference type="RefSeq" id="WP_328858008.1">
    <property type="nucleotide sequence ID" value="NZ_CP108021.1"/>
</dbReference>
<dbReference type="Pfam" id="PF00072">
    <property type="entry name" value="Response_reg"/>
    <property type="match status" value="1"/>
</dbReference>
<feature type="domain" description="OmpR/PhoB-type" evidence="9">
    <location>
        <begin position="124"/>
        <end position="222"/>
    </location>
</feature>
<keyword evidence="2" id="KW-0902">Two-component regulatory system</keyword>
<organism evidence="10 11">
    <name type="scientific">Williamsia herbipolensis</name>
    <dbReference type="NCBI Taxonomy" id="1603258"/>
    <lineage>
        <taxon>Bacteria</taxon>
        <taxon>Bacillati</taxon>
        <taxon>Actinomycetota</taxon>
        <taxon>Actinomycetes</taxon>
        <taxon>Mycobacteriales</taxon>
        <taxon>Nocardiaceae</taxon>
        <taxon>Williamsia</taxon>
    </lineage>
</organism>
<dbReference type="AlphaFoldDB" id="A0AAU4K471"/>
<accession>A0AAU4K471</accession>
<keyword evidence="5" id="KW-0804">Transcription</keyword>
<dbReference type="CDD" id="cd00383">
    <property type="entry name" value="trans_reg_C"/>
    <property type="match status" value="1"/>
</dbReference>
<evidence type="ECO:0000313" key="11">
    <source>
        <dbReference type="Proteomes" id="UP001432128"/>
    </source>
</evidence>
<dbReference type="InterPro" id="IPR039420">
    <property type="entry name" value="WalR-like"/>
</dbReference>
<keyword evidence="3" id="KW-0805">Transcription regulation</keyword>
<name>A0AAU4K471_9NOCA</name>
<evidence type="ECO:0000256" key="5">
    <source>
        <dbReference type="ARBA" id="ARBA00023163"/>
    </source>
</evidence>
<keyword evidence="4 7" id="KW-0238">DNA-binding</keyword>
<dbReference type="InterPro" id="IPR011006">
    <property type="entry name" value="CheY-like_superfamily"/>
</dbReference>
<sequence length="224" mass="24847">MRILVIEDDVSGAETLRRTLIAEGWMVDVAHDGEVGLLQALHEDYQAIVCDIMMPKLNGYEVVRELRAARVWTPVVMLTAKDGDYDQIDAFDLGADDYLTKPFSVDVLVARLRAVIRRGAPQRPVVLSVGSLTLDPASHVVARGGTEIATTPREFAVLEFLMRNKGVVKSKAEILQAVWDINFDGDENVVEVYIGYLRKRIDRPFGCASIETVRGIGYRLVDSG</sequence>
<evidence type="ECO:0000256" key="7">
    <source>
        <dbReference type="PROSITE-ProRule" id="PRU01091"/>
    </source>
</evidence>
<proteinExistence type="predicted"/>
<dbReference type="GO" id="GO:0000976">
    <property type="term" value="F:transcription cis-regulatory region binding"/>
    <property type="evidence" value="ECO:0007669"/>
    <property type="project" value="TreeGrafter"/>
</dbReference>
<protein>
    <submittedName>
        <fullName evidence="10">Response regulator transcription factor</fullName>
    </submittedName>
</protein>
<dbReference type="Pfam" id="PF00486">
    <property type="entry name" value="Trans_reg_C"/>
    <property type="match status" value="1"/>
</dbReference>
<dbReference type="GO" id="GO:0005829">
    <property type="term" value="C:cytosol"/>
    <property type="evidence" value="ECO:0007669"/>
    <property type="project" value="TreeGrafter"/>
</dbReference>
<dbReference type="EMBL" id="CP108021">
    <property type="protein sequence ID" value="WUM20791.1"/>
    <property type="molecule type" value="Genomic_DNA"/>
</dbReference>
<evidence type="ECO:0000313" key="10">
    <source>
        <dbReference type="EMBL" id="WUM20791.1"/>
    </source>
</evidence>
<dbReference type="SMART" id="SM00862">
    <property type="entry name" value="Trans_reg_C"/>
    <property type="match status" value="1"/>
</dbReference>
<dbReference type="PANTHER" id="PTHR48111:SF28">
    <property type="entry name" value="TRANSCRIPTIONAL REGULATORY PROTEIN TCRX-RELATED"/>
    <property type="match status" value="1"/>
</dbReference>
<dbReference type="Gene3D" id="3.40.50.2300">
    <property type="match status" value="1"/>
</dbReference>
<dbReference type="GO" id="GO:0000156">
    <property type="term" value="F:phosphorelay response regulator activity"/>
    <property type="evidence" value="ECO:0007669"/>
    <property type="project" value="TreeGrafter"/>
</dbReference>
<dbReference type="InterPro" id="IPR001789">
    <property type="entry name" value="Sig_transdc_resp-reg_receiver"/>
</dbReference>
<dbReference type="Gene3D" id="1.10.10.10">
    <property type="entry name" value="Winged helix-like DNA-binding domain superfamily/Winged helix DNA-binding domain"/>
    <property type="match status" value="1"/>
</dbReference>
<keyword evidence="1 6" id="KW-0597">Phosphoprotein</keyword>
<feature type="DNA-binding region" description="OmpR/PhoB-type" evidence="7">
    <location>
        <begin position="124"/>
        <end position="222"/>
    </location>
</feature>
<evidence type="ECO:0000259" key="9">
    <source>
        <dbReference type="PROSITE" id="PS51755"/>
    </source>
</evidence>
<feature type="modified residue" description="4-aspartylphosphate" evidence="6">
    <location>
        <position position="51"/>
    </location>
</feature>
<evidence type="ECO:0000256" key="6">
    <source>
        <dbReference type="PROSITE-ProRule" id="PRU00169"/>
    </source>
</evidence>
<gene>
    <name evidence="10" type="ORF">OG579_02870</name>
</gene>
<dbReference type="Gene3D" id="6.10.250.690">
    <property type="match status" value="1"/>
</dbReference>
<dbReference type="InterPro" id="IPR036388">
    <property type="entry name" value="WH-like_DNA-bd_sf"/>
</dbReference>